<keyword evidence="1 4" id="KW-0436">Ligase</keyword>
<dbReference type="PANTHER" id="PTHR43352:SF1">
    <property type="entry name" value="ANTHRANILATE--COA LIGASE"/>
    <property type="match status" value="1"/>
</dbReference>
<dbReference type="Pfam" id="PF13193">
    <property type="entry name" value="AMP-binding_C"/>
    <property type="match status" value="1"/>
</dbReference>
<dbReference type="GO" id="GO:0018858">
    <property type="term" value="F:benzoate-CoA ligase activity"/>
    <property type="evidence" value="ECO:0007669"/>
    <property type="project" value="UniProtKB-EC"/>
</dbReference>
<dbReference type="EC" id="6.2.1.25" evidence="4"/>
<sequence length="526" mass="56761">MPLELEDIPPEFNLASWVIDRQLDEGRGQRTALVSGDTTVSYADLAALTNRAGHVIRAAGVRPGDRVLLALSDGFEFVAAWYATIKIGAVTAEAYTFLQAKDIAYYLRYSRARLVVADATTIERVREAAADAHVDAVVLVVGVEETELRAGEVAWEAAVREAPDTLEPEPTLRDDIAIWKFTTGSTGAPKAAVHTHSAPRLSAEWYGQQVLGLTADDVVLPVPKLFFGYARDLATLFPFAVGGAGIVFPERSTAERIFDLVERHRPTVLATVPTMMQQMLDLPGADEHDLSALRFCTSAGEALPAPLLGRWMERFGVEVLDGLGSSEVYHVYISQAPGRMRPGTIGRLVPGYTARLVGADGADVGDGEDGELWVQGATAALMYWADRPKSLRTFAGDVVHTGDLLRRDEDGYFTYRGRADDLLKVGGIWVAPAEVEQCLLDHAAVAEAAVAGVARDGLVLTCAYVVARPGHDPGEALADALREHVKRTLSPHKYPREIVFLADLPKTGSGKIDRAAIRGLDGVTES</sequence>
<dbReference type="EMBL" id="CP087164">
    <property type="protein sequence ID" value="UGS33886.1"/>
    <property type="molecule type" value="Genomic_DNA"/>
</dbReference>
<dbReference type="InterPro" id="IPR045851">
    <property type="entry name" value="AMP-bd_C_sf"/>
</dbReference>
<evidence type="ECO:0000313" key="5">
    <source>
        <dbReference type="Proteomes" id="UP001162834"/>
    </source>
</evidence>
<dbReference type="Proteomes" id="UP001162834">
    <property type="component" value="Chromosome"/>
</dbReference>
<reference evidence="4" key="1">
    <citation type="journal article" date="2022" name="Int. J. Syst. Evol. Microbiol.">
        <title>Pseudomonas aegrilactucae sp. nov. and Pseudomonas morbosilactucae sp. nov., pathogens causing bacterial rot of lettuce in Japan.</title>
        <authorList>
            <person name="Sawada H."/>
            <person name="Fujikawa T."/>
            <person name="Satou M."/>
        </authorList>
    </citation>
    <scope>NUCLEOTIDE SEQUENCE</scope>
    <source>
        <strain evidence="4">0166_1</strain>
    </source>
</reference>
<dbReference type="PANTHER" id="PTHR43352">
    <property type="entry name" value="ACETYL-COA SYNTHETASE"/>
    <property type="match status" value="1"/>
</dbReference>
<name>A0A9E7BWQ6_9ACTN</name>
<dbReference type="NCBIfam" id="TIGR02262">
    <property type="entry name" value="benz_CoA_lig"/>
    <property type="match status" value="1"/>
</dbReference>
<evidence type="ECO:0000259" key="3">
    <source>
        <dbReference type="Pfam" id="PF13193"/>
    </source>
</evidence>
<dbReference type="GO" id="GO:0005524">
    <property type="term" value="F:ATP binding"/>
    <property type="evidence" value="ECO:0007669"/>
    <property type="project" value="InterPro"/>
</dbReference>
<dbReference type="InterPro" id="IPR000873">
    <property type="entry name" value="AMP-dep_synth/lig_dom"/>
</dbReference>
<evidence type="ECO:0000256" key="1">
    <source>
        <dbReference type="ARBA" id="ARBA00022598"/>
    </source>
</evidence>
<dbReference type="AlphaFoldDB" id="A0A9E7BWQ6"/>
<feature type="domain" description="AMP-binding enzyme C-terminal" evidence="3">
    <location>
        <begin position="434"/>
        <end position="511"/>
    </location>
</feature>
<protein>
    <submittedName>
        <fullName evidence="4">Benzoate--CoA ligase</fullName>
        <ecNumber evidence="4">6.2.1.25</ecNumber>
    </submittedName>
</protein>
<dbReference type="RefSeq" id="WP_259313575.1">
    <property type="nucleotide sequence ID" value="NZ_CP087164.1"/>
</dbReference>
<dbReference type="Gene3D" id="3.30.300.30">
    <property type="match status" value="1"/>
</dbReference>
<evidence type="ECO:0000313" key="4">
    <source>
        <dbReference type="EMBL" id="UGS33886.1"/>
    </source>
</evidence>
<accession>A0A9E7BWQ6</accession>
<organism evidence="4 5">
    <name type="scientific">Capillimicrobium parvum</name>
    <dbReference type="NCBI Taxonomy" id="2884022"/>
    <lineage>
        <taxon>Bacteria</taxon>
        <taxon>Bacillati</taxon>
        <taxon>Actinomycetota</taxon>
        <taxon>Thermoleophilia</taxon>
        <taxon>Solirubrobacterales</taxon>
        <taxon>Capillimicrobiaceae</taxon>
        <taxon>Capillimicrobium</taxon>
    </lineage>
</organism>
<proteinExistence type="predicted"/>
<keyword evidence="5" id="KW-1185">Reference proteome</keyword>
<dbReference type="InterPro" id="IPR025110">
    <property type="entry name" value="AMP-bd_C"/>
</dbReference>
<dbReference type="InterPro" id="IPR042099">
    <property type="entry name" value="ANL_N_sf"/>
</dbReference>
<dbReference type="KEGG" id="sbae:DSM104329_00251"/>
<dbReference type="Gene3D" id="3.40.50.12780">
    <property type="entry name" value="N-terminal domain of ligase-like"/>
    <property type="match status" value="1"/>
</dbReference>
<dbReference type="SUPFAM" id="SSF56801">
    <property type="entry name" value="Acetyl-CoA synthetase-like"/>
    <property type="match status" value="1"/>
</dbReference>
<dbReference type="InterPro" id="IPR011957">
    <property type="entry name" value="Benz_CoA_lig"/>
</dbReference>
<dbReference type="Pfam" id="PF00501">
    <property type="entry name" value="AMP-binding"/>
    <property type="match status" value="1"/>
</dbReference>
<gene>
    <name evidence="4" type="primary">bclA_1</name>
    <name evidence="4" type="ORF">DSM104329_00251</name>
</gene>
<evidence type="ECO:0000259" key="2">
    <source>
        <dbReference type="Pfam" id="PF00501"/>
    </source>
</evidence>
<feature type="domain" description="AMP-dependent synthetase/ligase" evidence="2">
    <location>
        <begin position="25"/>
        <end position="384"/>
    </location>
</feature>
<dbReference type="GO" id="GO:0044550">
    <property type="term" value="P:secondary metabolite biosynthetic process"/>
    <property type="evidence" value="ECO:0007669"/>
    <property type="project" value="TreeGrafter"/>
</dbReference>